<dbReference type="OrthoDB" id="2433005at2759"/>
<dbReference type="Proteomes" id="UP000499080">
    <property type="component" value="Unassembled WGS sequence"/>
</dbReference>
<evidence type="ECO:0000313" key="3">
    <source>
        <dbReference type="Proteomes" id="UP000499080"/>
    </source>
</evidence>
<keyword evidence="3" id="KW-1185">Reference proteome</keyword>
<dbReference type="EMBL" id="BGPR01035442">
    <property type="protein sequence ID" value="GBO10282.1"/>
    <property type="molecule type" value="Genomic_DNA"/>
</dbReference>
<evidence type="ECO:0000313" key="2">
    <source>
        <dbReference type="EMBL" id="GBO10283.1"/>
    </source>
</evidence>
<comment type="caution">
    <text evidence="2">The sequence shown here is derived from an EMBL/GenBank/DDBJ whole genome shotgun (WGS) entry which is preliminary data.</text>
</comment>
<dbReference type="AlphaFoldDB" id="A0A4Y2UCM6"/>
<sequence>MLQYDLFCPSVQNVLPTRVCKHCGLYFASNVMLKKHIIGVLKITGKCRTEVGKVRPLRTAARRQKELMVVITFSENVEFADWVDEDNIVSRGLTIPEDENDVKMSRILDELAHIFSMGGRVVVNYSE</sequence>
<name>A0A4Y2UCM6_ARAVE</name>
<organism evidence="2 3">
    <name type="scientific">Araneus ventricosus</name>
    <name type="common">Orbweaver spider</name>
    <name type="synonym">Epeira ventricosa</name>
    <dbReference type="NCBI Taxonomy" id="182803"/>
    <lineage>
        <taxon>Eukaryota</taxon>
        <taxon>Metazoa</taxon>
        <taxon>Ecdysozoa</taxon>
        <taxon>Arthropoda</taxon>
        <taxon>Chelicerata</taxon>
        <taxon>Arachnida</taxon>
        <taxon>Araneae</taxon>
        <taxon>Araneomorphae</taxon>
        <taxon>Entelegynae</taxon>
        <taxon>Araneoidea</taxon>
        <taxon>Araneidae</taxon>
        <taxon>Araneus</taxon>
    </lineage>
</organism>
<evidence type="ECO:0000313" key="1">
    <source>
        <dbReference type="EMBL" id="GBO10282.1"/>
    </source>
</evidence>
<accession>A0A4Y2UCM6</accession>
<reference evidence="2 3" key="1">
    <citation type="journal article" date="2019" name="Sci. Rep.">
        <title>Orb-weaving spider Araneus ventricosus genome elucidates the spidroin gene catalogue.</title>
        <authorList>
            <person name="Kono N."/>
            <person name="Nakamura H."/>
            <person name="Ohtoshi R."/>
            <person name="Moran D.A.P."/>
            <person name="Shinohara A."/>
            <person name="Yoshida Y."/>
            <person name="Fujiwara M."/>
            <person name="Mori M."/>
            <person name="Tomita M."/>
            <person name="Arakawa K."/>
        </authorList>
    </citation>
    <scope>NUCLEOTIDE SEQUENCE [LARGE SCALE GENOMIC DNA]</scope>
</reference>
<gene>
    <name evidence="2" type="ORF">AVEN_220919_1</name>
    <name evidence="1" type="ORF">AVEN_70548_1</name>
</gene>
<proteinExistence type="predicted"/>
<protein>
    <submittedName>
        <fullName evidence="2">Uncharacterized protein</fullName>
    </submittedName>
</protein>
<dbReference type="EMBL" id="BGPR01035443">
    <property type="protein sequence ID" value="GBO10283.1"/>
    <property type="molecule type" value="Genomic_DNA"/>
</dbReference>